<keyword evidence="4" id="KW-1185">Reference proteome</keyword>
<dbReference type="PRINTS" id="PR00111">
    <property type="entry name" value="ABHYDROLASE"/>
</dbReference>
<gene>
    <name evidence="3" type="ORF">ATL39_1727</name>
</gene>
<dbReference type="GO" id="GO:0016787">
    <property type="term" value="F:hydrolase activity"/>
    <property type="evidence" value="ECO:0007669"/>
    <property type="project" value="UniProtKB-KW"/>
</dbReference>
<dbReference type="InterPro" id="IPR029058">
    <property type="entry name" value="AB_hydrolase_fold"/>
</dbReference>
<dbReference type="Proteomes" id="UP000285120">
    <property type="component" value="Unassembled WGS sequence"/>
</dbReference>
<comment type="caution">
    <text evidence="3">The sequence shown here is derived from an EMBL/GenBank/DDBJ whole genome shotgun (WGS) entry which is preliminary data.</text>
</comment>
<evidence type="ECO:0000313" key="3">
    <source>
        <dbReference type="EMBL" id="RKD73433.1"/>
    </source>
</evidence>
<feature type="domain" description="AB hydrolase-1" evidence="2">
    <location>
        <begin position="28"/>
        <end position="272"/>
    </location>
</feature>
<dbReference type="InterPro" id="IPR000639">
    <property type="entry name" value="Epox_hydrolase-like"/>
</dbReference>
<organism evidence="3 4">
    <name type="scientific">Sinobaca qinghaiensis</name>
    <dbReference type="NCBI Taxonomy" id="342944"/>
    <lineage>
        <taxon>Bacteria</taxon>
        <taxon>Bacillati</taxon>
        <taxon>Bacillota</taxon>
        <taxon>Bacilli</taxon>
        <taxon>Bacillales</taxon>
        <taxon>Sporolactobacillaceae</taxon>
        <taxon>Sinobaca</taxon>
    </lineage>
</organism>
<keyword evidence="1" id="KW-0378">Hydrolase</keyword>
<dbReference type="Pfam" id="PF00561">
    <property type="entry name" value="Abhydrolase_1"/>
    <property type="match status" value="1"/>
</dbReference>
<evidence type="ECO:0000256" key="1">
    <source>
        <dbReference type="ARBA" id="ARBA00022801"/>
    </source>
</evidence>
<dbReference type="PRINTS" id="PR00412">
    <property type="entry name" value="EPOXHYDRLASE"/>
</dbReference>
<dbReference type="RefSeq" id="WP_120192926.1">
    <property type="nucleotide sequence ID" value="NZ_RAPK01000008.1"/>
</dbReference>
<protein>
    <submittedName>
        <fullName evidence="3">Pimeloyl-ACP methyl ester carboxylesterase</fullName>
    </submittedName>
</protein>
<dbReference type="PANTHER" id="PTHR43329">
    <property type="entry name" value="EPOXIDE HYDROLASE"/>
    <property type="match status" value="1"/>
</dbReference>
<accession>A0A419V4L4</accession>
<name>A0A419V4L4_9BACL</name>
<dbReference type="EMBL" id="RAPK01000008">
    <property type="protein sequence ID" value="RKD73433.1"/>
    <property type="molecule type" value="Genomic_DNA"/>
</dbReference>
<dbReference type="Gene3D" id="3.40.50.1820">
    <property type="entry name" value="alpha/beta hydrolase"/>
    <property type="match status" value="1"/>
</dbReference>
<evidence type="ECO:0000259" key="2">
    <source>
        <dbReference type="Pfam" id="PF00561"/>
    </source>
</evidence>
<dbReference type="InterPro" id="IPR000073">
    <property type="entry name" value="AB_hydrolase_1"/>
</dbReference>
<reference evidence="3 4" key="1">
    <citation type="submission" date="2018-09" db="EMBL/GenBank/DDBJ databases">
        <title>Genomic Encyclopedia of Archaeal and Bacterial Type Strains, Phase II (KMG-II): from individual species to whole genera.</title>
        <authorList>
            <person name="Goeker M."/>
        </authorList>
    </citation>
    <scope>NUCLEOTIDE SEQUENCE [LARGE SCALE GENOMIC DNA]</scope>
    <source>
        <strain evidence="3 4">DSM 17008</strain>
    </source>
</reference>
<proteinExistence type="predicted"/>
<dbReference type="OrthoDB" id="9773293at2"/>
<evidence type="ECO:0000313" key="4">
    <source>
        <dbReference type="Proteomes" id="UP000285120"/>
    </source>
</evidence>
<dbReference type="SUPFAM" id="SSF53474">
    <property type="entry name" value="alpha/beta-Hydrolases"/>
    <property type="match status" value="1"/>
</dbReference>
<sequence length="286" mass="32633">MADITFEYIETNGIRLHTAAAGPEGGELVVLLHGFPEFWYGWRHQIERLADLGYRVIAPDQRGYNLSDKPSGVENYTLNKLRDDIIGLIRHHNKNKAVIIGHDWGGAVGWHLASTRPEYVEKLIPINIPHPAVMPKVLATEPQQWIKSSYMLFFQMAETPEKALRANNFLAMEKALLKSSRPDVFSPEDIKKYKEAWSQPWALTTMLNWYRSIAKSGKTQGMDNNVPVPVQIIWGADDAFLSKNLPKESLKLCLDGKFVLVEEATHWVHHEQPEIVNRIIEDFLAE</sequence>
<dbReference type="AlphaFoldDB" id="A0A419V4L4"/>